<evidence type="ECO:0000313" key="2">
    <source>
        <dbReference type="EMBL" id="KFG50998.1"/>
    </source>
</evidence>
<organism evidence="2 3">
    <name type="scientific">Toxoplasma gondii FOU</name>
    <dbReference type="NCBI Taxonomy" id="943167"/>
    <lineage>
        <taxon>Eukaryota</taxon>
        <taxon>Sar</taxon>
        <taxon>Alveolata</taxon>
        <taxon>Apicomplexa</taxon>
        <taxon>Conoidasida</taxon>
        <taxon>Coccidia</taxon>
        <taxon>Eucoccidiorida</taxon>
        <taxon>Eimeriorina</taxon>
        <taxon>Sarcocystidae</taxon>
        <taxon>Toxoplasma</taxon>
    </lineage>
</organism>
<feature type="region of interest" description="Disordered" evidence="1">
    <location>
        <begin position="144"/>
        <end position="171"/>
    </location>
</feature>
<accession>A0A086L2Y0</accession>
<proteinExistence type="predicted"/>
<dbReference type="Proteomes" id="UP000028838">
    <property type="component" value="Unassembled WGS sequence"/>
</dbReference>
<feature type="region of interest" description="Disordered" evidence="1">
    <location>
        <begin position="1"/>
        <end position="120"/>
    </location>
</feature>
<dbReference type="EMBL" id="AEYH02001356">
    <property type="protein sequence ID" value="KFG50998.1"/>
    <property type="molecule type" value="Genomic_DNA"/>
</dbReference>
<reference evidence="2 3" key="1">
    <citation type="submission" date="2014-07" db="EMBL/GenBank/DDBJ databases">
        <authorList>
            <person name="Sibley D."/>
            <person name="Venepally P."/>
            <person name="Karamycheva S."/>
            <person name="Hadjithomas M."/>
            <person name="Khan A."/>
            <person name="Brunk B."/>
            <person name="Roos D."/>
            <person name="Caler E."/>
            <person name="Lorenzi H."/>
        </authorList>
    </citation>
    <scope>NUCLEOTIDE SEQUENCE [LARGE SCALE GENOMIC DNA]</scope>
    <source>
        <strain evidence="2 3">FOU</strain>
    </source>
</reference>
<evidence type="ECO:0000313" key="3">
    <source>
        <dbReference type="Proteomes" id="UP000028838"/>
    </source>
</evidence>
<evidence type="ECO:0000256" key="1">
    <source>
        <dbReference type="SAM" id="MobiDB-lite"/>
    </source>
</evidence>
<name>A0A086L2Y0_TOXGO</name>
<feature type="compositionally biased region" description="Basic and acidic residues" evidence="1">
    <location>
        <begin position="151"/>
        <end position="171"/>
    </location>
</feature>
<protein>
    <submittedName>
        <fullName evidence="2">Uncharacterized protein</fullName>
    </submittedName>
</protein>
<gene>
    <name evidence="2" type="ORF">TGFOU_362530</name>
</gene>
<feature type="compositionally biased region" description="Basic and acidic residues" evidence="1">
    <location>
        <begin position="59"/>
        <end position="120"/>
    </location>
</feature>
<feature type="compositionally biased region" description="Basic and acidic residues" evidence="1">
    <location>
        <begin position="30"/>
        <end position="52"/>
    </location>
</feature>
<dbReference type="AlphaFoldDB" id="A0A086L2Y0"/>
<sequence length="171" mass="19651">MDSGTNGILANARESGRRAADVMRLNDSQGEERDAAPDARRTSERSREVHVDESEEREGDCGKVEEEQKEGEGWRGDREHRRGLAGREKLRSTRVAEDDERKGERAGEEKTPRLDEEKVWRGRERKLRSVKRRSWRSRGCMRTKSESLLGGEDRAEPELREAETFSVVRDG</sequence>
<comment type="caution">
    <text evidence="2">The sequence shown here is derived from an EMBL/GenBank/DDBJ whole genome shotgun (WGS) entry which is preliminary data.</text>
</comment>
<dbReference type="VEuPathDB" id="ToxoDB:TGFOU_362530"/>